<evidence type="ECO:0000259" key="1">
    <source>
        <dbReference type="PROSITE" id="PS51186"/>
    </source>
</evidence>
<organism evidence="2 3">
    <name type="scientific">Desulfoscipio geothermicus DSM 3669</name>
    <dbReference type="NCBI Taxonomy" id="1121426"/>
    <lineage>
        <taxon>Bacteria</taxon>
        <taxon>Bacillati</taxon>
        <taxon>Bacillota</taxon>
        <taxon>Clostridia</taxon>
        <taxon>Eubacteriales</taxon>
        <taxon>Desulfallaceae</taxon>
        <taxon>Desulfoscipio</taxon>
    </lineage>
</organism>
<dbReference type="SUPFAM" id="SSF55729">
    <property type="entry name" value="Acyl-CoA N-acyltransferases (Nat)"/>
    <property type="match status" value="1"/>
</dbReference>
<dbReference type="OrthoDB" id="9790652at2"/>
<evidence type="ECO:0000313" key="2">
    <source>
        <dbReference type="EMBL" id="SFR02926.1"/>
    </source>
</evidence>
<keyword evidence="3" id="KW-1185">Reference proteome</keyword>
<dbReference type="Proteomes" id="UP000199584">
    <property type="component" value="Unassembled WGS sequence"/>
</dbReference>
<dbReference type="NCBIfam" id="TIGR03827">
    <property type="entry name" value="GNAT_ablB"/>
    <property type="match status" value="1"/>
</dbReference>
<dbReference type="InterPro" id="IPR016181">
    <property type="entry name" value="Acyl_CoA_acyltransferase"/>
</dbReference>
<proteinExistence type="predicted"/>
<name>A0A1I6DBT8_9FIRM</name>
<dbReference type="PROSITE" id="PS51186">
    <property type="entry name" value="GNAT"/>
    <property type="match status" value="1"/>
</dbReference>
<dbReference type="InterPro" id="IPR022525">
    <property type="entry name" value="GNAT_AblB"/>
</dbReference>
<dbReference type="AlphaFoldDB" id="A0A1I6DBT8"/>
<dbReference type="RefSeq" id="WP_092482665.1">
    <property type="nucleotide sequence ID" value="NZ_FOYM01000008.1"/>
</dbReference>
<dbReference type="GO" id="GO:0008080">
    <property type="term" value="F:N-acetyltransferase activity"/>
    <property type="evidence" value="ECO:0007669"/>
    <property type="project" value="InterPro"/>
</dbReference>
<dbReference type="InterPro" id="IPR000182">
    <property type="entry name" value="GNAT_dom"/>
</dbReference>
<evidence type="ECO:0000313" key="3">
    <source>
        <dbReference type="Proteomes" id="UP000199584"/>
    </source>
</evidence>
<dbReference type="STRING" id="39060.SAMN05660706_10897"/>
<feature type="domain" description="N-acetyltransferase" evidence="1">
    <location>
        <begin position="133"/>
        <end position="279"/>
    </location>
</feature>
<reference evidence="3" key="1">
    <citation type="submission" date="2016-10" db="EMBL/GenBank/DDBJ databases">
        <authorList>
            <person name="Varghese N."/>
            <person name="Submissions S."/>
        </authorList>
    </citation>
    <scope>NUCLEOTIDE SEQUENCE [LARGE SCALE GENOMIC DNA]</scope>
    <source>
        <strain evidence="3">DSM 3669</strain>
    </source>
</reference>
<dbReference type="EMBL" id="FOYM01000008">
    <property type="protein sequence ID" value="SFR02926.1"/>
    <property type="molecule type" value="Genomic_DNA"/>
</dbReference>
<dbReference type="Pfam" id="PF00583">
    <property type="entry name" value="Acetyltransf_1"/>
    <property type="match status" value="1"/>
</dbReference>
<dbReference type="Gene3D" id="3.40.630.30">
    <property type="match status" value="1"/>
</dbReference>
<protein>
    <submittedName>
        <fullName evidence="2">Beta-lysine acetyltransferase</fullName>
    </submittedName>
</protein>
<accession>A0A1I6DBT8</accession>
<gene>
    <name evidence="2" type="ORF">SAMN05660706_10897</name>
</gene>
<keyword evidence="2" id="KW-0808">Transferase</keyword>
<sequence length="284" mass="32117">MFAPQKQNIITEDTQTFKVKLLVDEFSKRAWVKNYAYHDPAKLARFIAGACSNHGLEKIIFPVRAKHYDELKGQGFSMEGWIDGYFNGQTAYFLTYYLKPERSISPRLTEYMDLVRQISERSHRKPHFLPCEHQIVTPTTRDIPALTSIFKKVFATYPSPVDQPDYLAAVLGKTALFKAVRRGQDIISVAAAEVDWAYRNAELTNCATLPASRGSGLMSGIIAALESECLARGIKCLYSLARASSYGMNLVFHRLGYRYQGTLINNCHISGAYEDMNIWVKYAS</sequence>